<evidence type="ECO:0000313" key="2">
    <source>
        <dbReference type="EMBL" id="TNN44876.1"/>
    </source>
</evidence>
<dbReference type="AlphaFoldDB" id="A0A4Z2FUH4"/>
<feature type="compositionally biased region" description="Basic and acidic residues" evidence="1">
    <location>
        <begin position="67"/>
        <end position="90"/>
    </location>
</feature>
<keyword evidence="3" id="KW-1185">Reference proteome</keyword>
<accession>A0A4Z2FUH4</accession>
<evidence type="ECO:0000313" key="3">
    <source>
        <dbReference type="Proteomes" id="UP000314294"/>
    </source>
</evidence>
<evidence type="ECO:0000256" key="1">
    <source>
        <dbReference type="SAM" id="MobiDB-lite"/>
    </source>
</evidence>
<dbReference type="Proteomes" id="UP000314294">
    <property type="component" value="Unassembled WGS sequence"/>
</dbReference>
<feature type="region of interest" description="Disordered" evidence="1">
    <location>
        <begin position="15"/>
        <end position="90"/>
    </location>
</feature>
<name>A0A4Z2FUH4_9TELE</name>
<comment type="caution">
    <text evidence="2">The sequence shown here is derived from an EMBL/GenBank/DDBJ whole genome shotgun (WGS) entry which is preliminary data.</text>
</comment>
<reference evidence="2 3" key="1">
    <citation type="submission" date="2019-03" db="EMBL/GenBank/DDBJ databases">
        <title>First draft genome of Liparis tanakae, snailfish: a comprehensive survey of snailfish specific genes.</title>
        <authorList>
            <person name="Kim W."/>
            <person name="Song I."/>
            <person name="Jeong J.-H."/>
            <person name="Kim D."/>
            <person name="Kim S."/>
            <person name="Ryu S."/>
            <person name="Song J.Y."/>
            <person name="Lee S.K."/>
        </authorList>
    </citation>
    <scope>NUCLEOTIDE SEQUENCE [LARGE SCALE GENOMIC DNA]</scope>
    <source>
        <tissue evidence="2">Muscle</tissue>
    </source>
</reference>
<proteinExistence type="predicted"/>
<gene>
    <name evidence="2" type="ORF">EYF80_044926</name>
</gene>
<protein>
    <submittedName>
        <fullName evidence="2">Uncharacterized protein</fullName>
    </submittedName>
</protein>
<organism evidence="2 3">
    <name type="scientific">Liparis tanakae</name>
    <name type="common">Tanaka's snailfish</name>
    <dbReference type="NCBI Taxonomy" id="230148"/>
    <lineage>
        <taxon>Eukaryota</taxon>
        <taxon>Metazoa</taxon>
        <taxon>Chordata</taxon>
        <taxon>Craniata</taxon>
        <taxon>Vertebrata</taxon>
        <taxon>Euteleostomi</taxon>
        <taxon>Actinopterygii</taxon>
        <taxon>Neopterygii</taxon>
        <taxon>Teleostei</taxon>
        <taxon>Neoteleostei</taxon>
        <taxon>Acanthomorphata</taxon>
        <taxon>Eupercaria</taxon>
        <taxon>Perciformes</taxon>
        <taxon>Cottioidei</taxon>
        <taxon>Cottales</taxon>
        <taxon>Liparidae</taxon>
        <taxon>Liparis</taxon>
    </lineage>
</organism>
<sequence>MAVFLAWRRFHEGELERKSSGNTRSNTPGIHSGDSGVNARPKRTVCRWFGKQQQQQHEEGVSVSTGHHGDGEQERETTWRRERSFSLEDQRNTGGWSVRCIACEDEAFRRPVAAVLPGNTPRSVGASSGALEVNALGA</sequence>
<dbReference type="EMBL" id="SRLO01000879">
    <property type="protein sequence ID" value="TNN44876.1"/>
    <property type="molecule type" value="Genomic_DNA"/>
</dbReference>
<feature type="compositionally biased region" description="Polar residues" evidence="1">
    <location>
        <begin position="20"/>
        <end position="29"/>
    </location>
</feature>